<reference evidence="19" key="1">
    <citation type="submission" date="2022-07" db="EMBL/GenBank/DDBJ databases">
        <title>Phylogenomic reconstructions and comparative analyses of Kickxellomycotina fungi.</title>
        <authorList>
            <person name="Reynolds N.K."/>
            <person name="Stajich J.E."/>
            <person name="Barry K."/>
            <person name="Grigoriev I.V."/>
            <person name="Crous P."/>
            <person name="Smith M.E."/>
        </authorList>
    </citation>
    <scope>NUCLEOTIDE SEQUENCE</scope>
    <source>
        <strain evidence="19">NRRL 1565</strain>
    </source>
</reference>
<dbReference type="FunFam" id="3.40.50.10130:FF:000005">
    <property type="entry name" value="crossover junction endonuclease MUS81 isoform X1"/>
    <property type="match status" value="1"/>
</dbReference>
<evidence type="ECO:0000313" key="19">
    <source>
        <dbReference type="EMBL" id="KAJ2798111.1"/>
    </source>
</evidence>
<evidence type="ECO:0000256" key="5">
    <source>
        <dbReference type="ARBA" id="ARBA00022722"/>
    </source>
</evidence>
<dbReference type="InterPro" id="IPR036388">
    <property type="entry name" value="WH-like_DNA-bd_sf"/>
</dbReference>
<dbReference type="Gene3D" id="1.10.150.110">
    <property type="entry name" value="DNA polymerase beta, N-terminal domain-like"/>
    <property type="match status" value="1"/>
</dbReference>
<dbReference type="PANTHER" id="PTHR13451">
    <property type="entry name" value="CLASS II CROSSOVER JUNCTION ENDONUCLEASE MUS81"/>
    <property type="match status" value="1"/>
</dbReference>
<protein>
    <recommendedName>
        <fullName evidence="4 16">Crossover junction endonuclease MUS81</fullName>
        <ecNumber evidence="16">3.1.22.-</ecNumber>
    </recommendedName>
</protein>
<comment type="similarity">
    <text evidence="3 16">Belongs to the XPF family.</text>
</comment>
<dbReference type="GO" id="GO:0048257">
    <property type="term" value="F:3'-flap endonuclease activity"/>
    <property type="evidence" value="ECO:0007669"/>
    <property type="project" value="TreeGrafter"/>
</dbReference>
<keyword evidence="9 16" id="KW-0378">Hydrolase</keyword>
<dbReference type="InterPro" id="IPR033309">
    <property type="entry name" value="Mus81"/>
</dbReference>
<keyword evidence="8 16" id="KW-0227">DNA damage</keyword>
<dbReference type="Gene3D" id="1.10.10.10">
    <property type="entry name" value="Winged helix-like DNA-binding domain superfamily/Winged helix DNA-binding domain"/>
    <property type="match status" value="1"/>
</dbReference>
<dbReference type="EMBL" id="JANBUO010001476">
    <property type="protein sequence ID" value="KAJ2798111.1"/>
    <property type="molecule type" value="Genomic_DNA"/>
</dbReference>
<dbReference type="InterPro" id="IPR047417">
    <property type="entry name" value="WHD_MUS81"/>
</dbReference>
<evidence type="ECO:0000256" key="12">
    <source>
        <dbReference type="ARBA" id="ARBA00023204"/>
    </source>
</evidence>
<feature type="compositionally biased region" description="Polar residues" evidence="17">
    <location>
        <begin position="286"/>
        <end position="299"/>
    </location>
</feature>
<dbReference type="InterPro" id="IPR027421">
    <property type="entry name" value="DNA_pol_lamdba_lyase_dom_sf"/>
</dbReference>
<feature type="region of interest" description="Disordered" evidence="17">
    <location>
        <begin position="273"/>
        <end position="314"/>
    </location>
</feature>
<dbReference type="GO" id="GO:0003677">
    <property type="term" value="F:DNA binding"/>
    <property type="evidence" value="ECO:0007669"/>
    <property type="project" value="UniProtKB-UniRule"/>
</dbReference>
<dbReference type="Pfam" id="PF14716">
    <property type="entry name" value="HHH_8"/>
    <property type="match status" value="1"/>
</dbReference>
<evidence type="ECO:0000256" key="15">
    <source>
        <dbReference type="ARBA" id="ARBA00058015"/>
    </source>
</evidence>
<feature type="domain" description="ERCC4" evidence="18">
    <location>
        <begin position="346"/>
        <end position="447"/>
    </location>
</feature>
<dbReference type="Proteomes" id="UP001140094">
    <property type="component" value="Unassembled WGS sequence"/>
</dbReference>
<dbReference type="InterPro" id="IPR042530">
    <property type="entry name" value="EME1/EME2_C"/>
</dbReference>
<keyword evidence="12 16" id="KW-0234">DNA repair</keyword>
<comment type="subunit">
    <text evidence="16">Interacts with EME1.</text>
</comment>
<comment type="function">
    <text evidence="15 16">Interacts with EME1 to form a DNA structure-specific endonuclease with substrate preference for branched DNA structures with a 5'-end at the branch nick. Typical substrates include 3'-flap structures, D-loops, replication forks and nicked Holliday junctions. May be required in mitosis for the processing of stalled or collapsed replication fork intermediates. May be required in meiosis for the repair of meiosis-specific double strand breaks subsequent to single-end invasion (SEI).</text>
</comment>
<evidence type="ECO:0000256" key="8">
    <source>
        <dbReference type="ARBA" id="ARBA00022763"/>
    </source>
</evidence>
<dbReference type="Gene3D" id="3.40.50.10130">
    <property type="match status" value="1"/>
</dbReference>
<dbReference type="GO" id="GO:0046872">
    <property type="term" value="F:metal ion binding"/>
    <property type="evidence" value="ECO:0007669"/>
    <property type="project" value="UniProtKB-UniRule"/>
</dbReference>
<evidence type="ECO:0000256" key="10">
    <source>
        <dbReference type="ARBA" id="ARBA00022842"/>
    </source>
</evidence>
<evidence type="ECO:0000259" key="18">
    <source>
        <dbReference type="SMART" id="SM00891"/>
    </source>
</evidence>
<evidence type="ECO:0000256" key="17">
    <source>
        <dbReference type="SAM" id="MobiDB-lite"/>
    </source>
</evidence>
<gene>
    <name evidence="19" type="primary">MUS81</name>
    <name evidence="19" type="ORF">H4R20_004938</name>
</gene>
<keyword evidence="6 16" id="KW-0479">Metal-binding</keyword>
<keyword evidence="10 16" id="KW-0460">Magnesium</keyword>
<evidence type="ECO:0000256" key="14">
    <source>
        <dbReference type="ARBA" id="ARBA00023254"/>
    </source>
</evidence>
<feature type="region of interest" description="Disordered" evidence="17">
    <location>
        <begin position="81"/>
        <end position="109"/>
    </location>
</feature>
<keyword evidence="5 16" id="KW-0540">Nuclease</keyword>
<keyword evidence="13 16" id="KW-0539">Nucleus</keyword>
<dbReference type="OrthoDB" id="5963188at2759"/>
<dbReference type="InterPro" id="IPR047416">
    <property type="entry name" value="XPF_nuclease_Mus81"/>
</dbReference>
<dbReference type="GO" id="GO:0048476">
    <property type="term" value="C:Holliday junction resolvase complex"/>
    <property type="evidence" value="ECO:0007669"/>
    <property type="project" value="UniProtKB-UniRule"/>
</dbReference>
<dbReference type="InterPro" id="IPR011335">
    <property type="entry name" value="Restrct_endonuc-II-like"/>
</dbReference>
<dbReference type="GO" id="GO:0031297">
    <property type="term" value="P:replication fork processing"/>
    <property type="evidence" value="ECO:0007669"/>
    <property type="project" value="UniProtKB-ARBA"/>
</dbReference>
<dbReference type="AlphaFoldDB" id="A0A9W8HYW7"/>
<dbReference type="Pfam" id="PF02732">
    <property type="entry name" value="ERCC4"/>
    <property type="match status" value="1"/>
</dbReference>
<proteinExistence type="inferred from homology"/>
<dbReference type="GO" id="GO:0031573">
    <property type="term" value="P:mitotic intra-S DNA damage checkpoint signaling"/>
    <property type="evidence" value="ECO:0007669"/>
    <property type="project" value="TreeGrafter"/>
</dbReference>
<comment type="caution">
    <text evidence="19">The sequence shown here is derived from an EMBL/GenBank/DDBJ whole genome shotgun (WGS) entry which is preliminary data.</text>
</comment>
<dbReference type="FunFam" id="1.10.150.110:FF:000001">
    <property type="entry name" value="Putative Crossover junction endonuclease MUS81"/>
    <property type="match status" value="1"/>
</dbReference>
<keyword evidence="11 16" id="KW-0233">DNA recombination</keyword>
<keyword evidence="14" id="KW-0469">Meiosis</keyword>
<evidence type="ECO:0000256" key="9">
    <source>
        <dbReference type="ARBA" id="ARBA00022801"/>
    </source>
</evidence>
<comment type="subcellular location">
    <subcellularLocation>
        <location evidence="2 16">Nucleus</location>
    </subcellularLocation>
</comment>
<dbReference type="InterPro" id="IPR006166">
    <property type="entry name" value="ERCC4_domain"/>
</dbReference>
<dbReference type="SUPFAM" id="SSF52980">
    <property type="entry name" value="Restriction endonuclease-like"/>
    <property type="match status" value="1"/>
</dbReference>
<sequence>MFTEDESSSANPLFLKWVSEWYEDARKRNAKTQYTLKKACTSLERYPLCIENPQDAIQLQGIGQGIADRLAKKLASWRKEQGIPDPQDNATGTANHTGASTISATSSAGAGQKQRAARVYVPRYRSGAFSLLIGLLKTYCLYGPDYYIPKSELIPLCEQYTDTPFHVGGSNQGGGRGGHSGSFAQHTAWSGMKTLESKSLTERQGGVKFCLTEEGLEIARNVVGVLRSRNELPPEDDRLFADFERRHRENTADRQNSTASSISLDDANSLGLGALPPLPPALPDSIQRNGSVEGTQRSRPIQGRPAALNRSSSAGVTFSRQSSCAAATEIELEDLIHYSESSYDIILIVDHREVHSTADRGLIERELESHGIAIEIRPLTVGDYLWIARAKSTSNKGLPDIVLDYVVERKRMDDLCASIRDGRYREQHARIHSTGFTNVFYIVEGNDPDAVSRIGEAAVNSALSRIQISHGFHLKCLTNFESTLRLLMQTTNVLKSVLKGIYAIPDTFVGLKGFAEMKKSLHLRFPQVSLAMSFDAYDAVSNKSGSLSTGEIYLRMLMTLRGMSADKALTVGGRYHTPKQLVEELGDADDGDKTVEELVVSGTCRKIGPALGKRLTQFWTAESFSPSS</sequence>
<evidence type="ECO:0000256" key="7">
    <source>
        <dbReference type="ARBA" id="ARBA00022759"/>
    </source>
</evidence>
<evidence type="ECO:0000256" key="11">
    <source>
        <dbReference type="ARBA" id="ARBA00023172"/>
    </source>
</evidence>
<name>A0A9W8HYW7_9FUNG</name>
<dbReference type="GO" id="GO:0000712">
    <property type="term" value="P:resolution of meiotic recombination intermediates"/>
    <property type="evidence" value="ECO:0007669"/>
    <property type="project" value="TreeGrafter"/>
</dbReference>
<evidence type="ECO:0000256" key="13">
    <source>
        <dbReference type="ARBA" id="ARBA00023242"/>
    </source>
</evidence>
<evidence type="ECO:0000256" key="16">
    <source>
        <dbReference type="RuleBase" id="RU369042"/>
    </source>
</evidence>
<dbReference type="SMART" id="SM00891">
    <property type="entry name" value="ERCC4"/>
    <property type="match status" value="1"/>
</dbReference>
<dbReference type="CDD" id="cd21036">
    <property type="entry name" value="WH_MUS81"/>
    <property type="match status" value="1"/>
</dbReference>
<keyword evidence="20" id="KW-1185">Reference proteome</keyword>
<dbReference type="EC" id="3.1.22.-" evidence="16"/>
<dbReference type="GO" id="GO:0006308">
    <property type="term" value="P:DNA catabolic process"/>
    <property type="evidence" value="ECO:0007669"/>
    <property type="project" value="UniProtKB-UniRule"/>
</dbReference>
<dbReference type="PANTHER" id="PTHR13451:SF0">
    <property type="entry name" value="CROSSOVER JUNCTION ENDONUCLEASE MUS81"/>
    <property type="match status" value="1"/>
</dbReference>
<dbReference type="InterPro" id="IPR010996">
    <property type="entry name" value="HHH_MUS81"/>
</dbReference>
<accession>A0A9W8HYW7</accession>
<organism evidence="19 20">
    <name type="scientific">Coemansia guatemalensis</name>
    <dbReference type="NCBI Taxonomy" id="2761395"/>
    <lineage>
        <taxon>Eukaryota</taxon>
        <taxon>Fungi</taxon>
        <taxon>Fungi incertae sedis</taxon>
        <taxon>Zoopagomycota</taxon>
        <taxon>Kickxellomycotina</taxon>
        <taxon>Kickxellomycetes</taxon>
        <taxon>Kickxellales</taxon>
        <taxon>Kickxellaceae</taxon>
        <taxon>Coemansia</taxon>
    </lineage>
</organism>
<dbReference type="Gene3D" id="1.10.150.670">
    <property type="entry name" value="Crossover junction endonuclease EME1, DNA-binding domain"/>
    <property type="match status" value="1"/>
</dbReference>
<evidence type="ECO:0000256" key="4">
    <source>
        <dbReference type="ARBA" id="ARBA00017114"/>
    </source>
</evidence>
<comment type="cofactor">
    <cofactor evidence="1 16">
        <name>Mg(2+)</name>
        <dbReference type="ChEBI" id="CHEBI:18420"/>
    </cofactor>
</comment>
<dbReference type="CDD" id="cd20074">
    <property type="entry name" value="XPF_nuclease_Mus81"/>
    <property type="match status" value="1"/>
</dbReference>
<keyword evidence="7 16" id="KW-0255">Endonuclease</keyword>
<feature type="compositionally biased region" description="Low complexity" evidence="17">
    <location>
        <begin position="97"/>
        <end position="109"/>
    </location>
</feature>
<dbReference type="GO" id="GO:0005634">
    <property type="term" value="C:nucleus"/>
    <property type="evidence" value="ECO:0007669"/>
    <property type="project" value="UniProtKB-SubCell"/>
</dbReference>
<evidence type="ECO:0000256" key="6">
    <source>
        <dbReference type="ARBA" id="ARBA00022723"/>
    </source>
</evidence>
<evidence type="ECO:0000313" key="20">
    <source>
        <dbReference type="Proteomes" id="UP001140094"/>
    </source>
</evidence>
<evidence type="ECO:0000256" key="2">
    <source>
        <dbReference type="ARBA" id="ARBA00004123"/>
    </source>
</evidence>
<dbReference type="GO" id="GO:0008821">
    <property type="term" value="F:crossover junction DNA endonuclease activity"/>
    <property type="evidence" value="ECO:0007669"/>
    <property type="project" value="UniProtKB-UniRule"/>
</dbReference>
<evidence type="ECO:0000256" key="3">
    <source>
        <dbReference type="ARBA" id="ARBA00010015"/>
    </source>
</evidence>
<dbReference type="SUPFAM" id="SSF47802">
    <property type="entry name" value="DNA polymerase beta, N-terminal domain-like"/>
    <property type="match status" value="1"/>
</dbReference>
<dbReference type="GO" id="GO:0000727">
    <property type="term" value="P:double-strand break repair via break-induced replication"/>
    <property type="evidence" value="ECO:0007669"/>
    <property type="project" value="UniProtKB-UniRule"/>
</dbReference>
<evidence type="ECO:0000256" key="1">
    <source>
        <dbReference type="ARBA" id="ARBA00001946"/>
    </source>
</evidence>